<dbReference type="Proteomes" id="UP001066276">
    <property type="component" value="Chromosome 2_1"/>
</dbReference>
<accession>A0AAV7VT00</accession>
<comment type="caution">
    <text evidence="1">The sequence shown here is derived from an EMBL/GenBank/DDBJ whole genome shotgun (WGS) entry which is preliminary data.</text>
</comment>
<dbReference type="AlphaFoldDB" id="A0AAV7VT00"/>
<keyword evidence="2" id="KW-1185">Reference proteome</keyword>
<name>A0AAV7VT00_PLEWA</name>
<protein>
    <submittedName>
        <fullName evidence="1">Uncharacterized protein</fullName>
    </submittedName>
</protein>
<evidence type="ECO:0000313" key="1">
    <source>
        <dbReference type="EMBL" id="KAJ1204433.1"/>
    </source>
</evidence>
<feature type="non-terminal residue" evidence="1">
    <location>
        <position position="1"/>
    </location>
</feature>
<organism evidence="1 2">
    <name type="scientific">Pleurodeles waltl</name>
    <name type="common">Iberian ribbed newt</name>
    <dbReference type="NCBI Taxonomy" id="8319"/>
    <lineage>
        <taxon>Eukaryota</taxon>
        <taxon>Metazoa</taxon>
        <taxon>Chordata</taxon>
        <taxon>Craniata</taxon>
        <taxon>Vertebrata</taxon>
        <taxon>Euteleostomi</taxon>
        <taxon>Amphibia</taxon>
        <taxon>Batrachia</taxon>
        <taxon>Caudata</taxon>
        <taxon>Salamandroidea</taxon>
        <taxon>Salamandridae</taxon>
        <taxon>Pleurodelinae</taxon>
        <taxon>Pleurodeles</taxon>
    </lineage>
</organism>
<sequence length="54" mass="5841">SLGSALGFLRRGWISACFQLSGKVAEVKDRLMILRSSGAMVALAELKTWWGQGS</sequence>
<gene>
    <name evidence="1" type="ORF">NDU88_008211</name>
</gene>
<proteinExistence type="predicted"/>
<feature type="non-terminal residue" evidence="1">
    <location>
        <position position="54"/>
    </location>
</feature>
<reference evidence="1" key="1">
    <citation type="journal article" date="2022" name="bioRxiv">
        <title>Sequencing and chromosome-scale assembly of the giantPleurodeles waltlgenome.</title>
        <authorList>
            <person name="Brown T."/>
            <person name="Elewa A."/>
            <person name="Iarovenko S."/>
            <person name="Subramanian E."/>
            <person name="Araus A.J."/>
            <person name="Petzold A."/>
            <person name="Susuki M."/>
            <person name="Suzuki K.-i.T."/>
            <person name="Hayashi T."/>
            <person name="Toyoda A."/>
            <person name="Oliveira C."/>
            <person name="Osipova E."/>
            <person name="Leigh N.D."/>
            <person name="Simon A."/>
            <person name="Yun M.H."/>
        </authorList>
    </citation>
    <scope>NUCLEOTIDE SEQUENCE</scope>
    <source>
        <strain evidence="1">20211129_DDA</strain>
        <tissue evidence="1">Liver</tissue>
    </source>
</reference>
<dbReference type="EMBL" id="JANPWB010000003">
    <property type="protein sequence ID" value="KAJ1204433.1"/>
    <property type="molecule type" value="Genomic_DNA"/>
</dbReference>
<evidence type="ECO:0000313" key="2">
    <source>
        <dbReference type="Proteomes" id="UP001066276"/>
    </source>
</evidence>